<dbReference type="Gene3D" id="3.30.420.10">
    <property type="entry name" value="Ribonuclease H-like superfamily/Ribonuclease H"/>
    <property type="match status" value="1"/>
</dbReference>
<name>A0A3N4JXD7_9PEZI</name>
<feature type="domain" description="Tc1-like transposase DDE" evidence="1">
    <location>
        <begin position="3"/>
        <end position="26"/>
    </location>
</feature>
<dbReference type="EMBL" id="ML120370">
    <property type="protein sequence ID" value="RPB01888.1"/>
    <property type="molecule type" value="Genomic_DNA"/>
</dbReference>
<dbReference type="Pfam" id="PF13358">
    <property type="entry name" value="DDE_3"/>
    <property type="match status" value="1"/>
</dbReference>
<organism evidence="2 3">
    <name type="scientific">Choiromyces venosus 120613-1</name>
    <dbReference type="NCBI Taxonomy" id="1336337"/>
    <lineage>
        <taxon>Eukaryota</taxon>
        <taxon>Fungi</taxon>
        <taxon>Dikarya</taxon>
        <taxon>Ascomycota</taxon>
        <taxon>Pezizomycotina</taxon>
        <taxon>Pezizomycetes</taxon>
        <taxon>Pezizales</taxon>
        <taxon>Tuberaceae</taxon>
        <taxon>Choiromyces</taxon>
    </lineage>
</organism>
<dbReference type="OrthoDB" id="5410741at2759"/>
<keyword evidence="3" id="KW-1185">Reference proteome</keyword>
<dbReference type="InterPro" id="IPR036397">
    <property type="entry name" value="RNaseH_sf"/>
</dbReference>
<gene>
    <name evidence="2" type="ORF">L873DRAFT_1763143</name>
</gene>
<dbReference type="InterPro" id="IPR038717">
    <property type="entry name" value="Tc1-like_DDE_dom"/>
</dbReference>
<sequence>MDWPPHSPDLNPIENVWALFKNHYRQTVWERQRIPGDEDQLIALAQEVWEELLWRHIYTYINGMPGQILTCIRSNGGSTRW</sequence>
<reference evidence="2 3" key="1">
    <citation type="journal article" date="2018" name="Nat. Ecol. Evol.">
        <title>Pezizomycetes genomes reveal the molecular basis of ectomycorrhizal truffle lifestyle.</title>
        <authorList>
            <person name="Murat C."/>
            <person name="Payen T."/>
            <person name="Noel B."/>
            <person name="Kuo A."/>
            <person name="Morin E."/>
            <person name="Chen J."/>
            <person name="Kohler A."/>
            <person name="Krizsan K."/>
            <person name="Balestrini R."/>
            <person name="Da Silva C."/>
            <person name="Montanini B."/>
            <person name="Hainaut M."/>
            <person name="Levati E."/>
            <person name="Barry K.W."/>
            <person name="Belfiori B."/>
            <person name="Cichocki N."/>
            <person name="Clum A."/>
            <person name="Dockter R.B."/>
            <person name="Fauchery L."/>
            <person name="Guy J."/>
            <person name="Iotti M."/>
            <person name="Le Tacon F."/>
            <person name="Lindquist E.A."/>
            <person name="Lipzen A."/>
            <person name="Malagnac F."/>
            <person name="Mello A."/>
            <person name="Molinier V."/>
            <person name="Miyauchi S."/>
            <person name="Poulain J."/>
            <person name="Riccioni C."/>
            <person name="Rubini A."/>
            <person name="Sitrit Y."/>
            <person name="Splivallo R."/>
            <person name="Traeger S."/>
            <person name="Wang M."/>
            <person name="Zifcakova L."/>
            <person name="Wipf D."/>
            <person name="Zambonelli A."/>
            <person name="Paolocci F."/>
            <person name="Nowrousian M."/>
            <person name="Ottonello S."/>
            <person name="Baldrian P."/>
            <person name="Spatafora J.W."/>
            <person name="Henrissat B."/>
            <person name="Nagy L.G."/>
            <person name="Aury J.M."/>
            <person name="Wincker P."/>
            <person name="Grigoriev I.V."/>
            <person name="Bonfante P."/>
            <person name="Martin F.M."/>
        </authorList>
    </citation>
    <scope>NUCLEOTIDE SEQUENCE [LARGE SCALE GENOMIC DNA]</scope>
    <source>
        <strain evidence="2 3">120613-1</strain>
    </source>
</reference>
<protein>
    <recommendedName>
        <fullName evidence="1">Tc1-like transposase DDE domain-containing protein</fullName>
    </recommendedName>
</protein>
<dbReference type="Proteomes" id="UP000276215">
    <property type="component" value="Unassembled WGS sequence"/>
</dbReference>
<dbReference type="AlphaFoldDB" id="A0A3N4JXD7"/>
<evidence type="ECO:0000313" key="3">
    <source>
        <dbReference type="Proteomes" id="UP000276215"/>
    </source>
</evidence>
<dbReference type="STRING" id="1336337.A0A3N4JXD7"/>
<evidence type="ECO:0000259" key="1">
    <source>
        <dbReference type="Pfam" id="PF13358"/>
    </source>
</evidence>
<accession>A0A3N4JXD7</accession>
<dbReference type="GO" id="GO:0003676">
    <property type="term" value="F:nucleic acid binding"/>
    <property type="evidence" value="ECO:0007669"/>
    <property type="project" value="InterPro"/>
</dbReference>
<evidence type="ECO:0000313" key="2">
    <source>
        <dbReference type="EMBL" id="RPB01888.1"/>
    </source>
</evidence>
<proteinExistence type="predicted"/>